<organism evidence="1 2">
    <name type="scientific">Streptomyces parvulus</name>
    <dbReference type="NCBI Taxonomy" id="146923"/>
    <lineage>
        <taxon>Bacteria</taxon>
        <taxon>Bacillati</taxon>
        <taxon>Actinomycetota</taxon>
        <taxon>Actinomycetes</taxon>
        <taxon>Kitasatosporales</taxon>
        <taxon>Streptomycetaceae</taxon>
        <taxon>Streptomyces</taxon>
    </lineage>
</organism>
<evidence type="ECO:0008006" key="3">
    <source>
        <dbReference type="Google" id="ProtNLM"/>
    </source>
</evidence>
<protein>
    <recommendedName>
        <fullName evidence="3">Secreted protein</fullName>
    </recommendedName>
</protein>
<evidence type="ECO:0000313" key="2">
    <source>
        <dbReference type="Proteomes" id="UP000253742"/>
    </source>
</evidence>
<dbReference type="Proteomes" id="UP000253742">
    <property type="component" value="Unassembled WGS sequence"/>
</dbReference>
<dbReference type="PROSITE" id="PS51257">
    <property type="entry name" value="PROKAR_LIPOPROTEIN"/>
    <property type="match status" value="1"/>
</dbReference>
<dbReference type="OrthoDB" id="3870331at2"/>
<name>A0A369V649_9ACTN</name>
<dbReference type="RefSeq" id="WP_114531270.1">
    <property type="nucleotide sequence ID" value="NZ_JBHYWK010000002.1"/>
</dbReference>
<gene>
    <name evidence="1" type="ORF">DVZ84_26205</name>
</gene>
<dbReference type="AlphaFoldDB" id="A0A369V649"/>
<comment type="caution">
    <text evidence="1">The sequence shown here is derived from an EMBL/GenBank/DDBJ whole genome shotgun (WGS) entry which is preliminary data.</text>
</comment>
<proteinExistence type="predicted"/>
<dbReference type="EMBL" id="QQBH01000020">
    <property type="protein sequence ID" value="RDD86039.1"/>
    <property type="molecule type" value="Genomic_DNA"/>
</dbReference>
<evidence type="ECO:0000313" key="1">
    <source>
        <dbReference type="EMBL" id="RDD86039.1"/>
    </source>
</evidence>
<accession>A0A369V649</accession>
<sequence>MYRPMASSRRIAGTVATVLLTCTVAVGCSELDKGIDCVQTADSLAVSVAKLEKALSSTEKGDHARAQQAMDDIDAELTELRDDTEDSELDEAVGELTVTLHPVREAVTKGDSSPNLRPATEAATEVVKVCTP</sequence>
<reference evidence="1 2" key="1">
    <citation type="submission" date="2018-07" db="EMBL/GenBank/DDBJ databases">
        <title>Genome guided investigation of antibiotics producing actinomycetales strain isolated from a Macau mangrove ecosystem.</title>
        <authorList>
            <person name="Hu D."/>
        </authorList>
    </citation>
    <scope>NUCLEOTIDE SEQUENCE [LARGE SCALE GENOMIC DNA]</scope>
    <source>
        <strain evidence="1 2">2297</strain>
    </source>
</reference>